<dbReference type="AlphaFoldDB" id="A0A1V5ZRY3"/>
<accession>A0A1V5ZRY3</accession>
<dbReference type="EMBL" id="MWDB01000001">
    <property type="protein sequence ID" value="OQB42574.1"/>
    <property type="molecule type" value="Genomic_DNA"/>
</dbReference>
<sequence length="45" mass="5188">MLTVNNNYYKLNFALFLVKIRFIKHVIKNNVCSDMLSLSIIGGEL</sequence>
<gene>
    <name evidence="1" type="ORF">BWY04_00010</name>
</gene>
<reference evidence="1" key="1">
    <citation type="submission" date="2017-02" db="EMBL/GenBank/DDBJ databases">
        <title>Delving into the versatile metabolic prowess of the omnipresent phylum Bacteroidetes.</title>
        <authorList>
            <person name="Nobu M.K."/>
            <person name="Mei R."/>
            <person name="Narihiro T."/>
            <person name="Kuroda K."/>
            <person name="Liu W.-T."/>
        </authorList>
    </citation>
    <scope>NUCLEOTIDE SEQUENCE</scope>
    <source>
        <strain evidence="1">ADurb.Bin160</strain>
    </source>
</reference>
<name>A0A1V5ZRY3_9BACT</name>
<organism evidence="1">
    <name type="scientific">candidate division CPR1 bacterium ADurb.Bin160</name>
    <dbReference type="NCBI Taxonomy" id="1852826"/>
    <lineage>
        <taxon>Bacteria</taxon>
        <taxon>candidate division CPR1</taxon>
    </lineage>
</organism>
<evidence type="ECO:0000313" key="1">
    <source>
        <dbReference type="EMBL" id="OQB42574.1"/>
    </source>
</evidence>
<comment type="caution">
    <text evidence="1">The sequence shown here is derived from an EMBL/GenBank/DDBJ whole genome shotgun (WGS) entry which is preliminary data.</text>
</comment>
<protein>
    <submittedName>
        <fullName evidence="1">Uncharacterized protein</fullName>
    </submittedName>
</protein>
<proteinExistence type="predicted"/>
<dbReference type="Proteomes" id="UP000485621">
    <property type="component" value="Unassembled WGS sequence"/>
</dbReference>